<dbReference type="OrthoDB" id="429143at2759"/>
<protein>
    <submittedName>
        <fullName evidence="4">Pyruvate dehydrogenase phosphatase regulatory mitochondrial</fullName>
    </submittedName>
</protein>
<dbReference type="Gene3D" id="3.30.1360.120">
    <property type="entry name" value="Probable tRNA modification gtpase trme, domain 1"/>
    <property type="match status" value="1"/>
</dbReference>
<sequence length="259" mass="29932">MNAVTDGLWLSLHQVPGRVDGERVSLRKCLASGFETFWYPSEQPHLPPSPCDGSNAFFMISPTDQQVHCWAWLKNRLPDDSNLTMEDVTWKYTALNLIGPRAVDVLSELSYAPMTPEHFPSLFCKGMQFVGQEALLEQKQNGVYKRFTMFILEDHDTDTDLWPWWGEPIFRNGRYVGKTTSSAYSYSLERHVCLGFVHHFDEKTGEELVVTTDFINQGEYEIDIAGQRFQAKAKLYPFSSLFTHRRRKDEVELSGYQRE</sequence>
<evidence type="ECO:0000259" key="2">
    <source>
        <dbReference type="Pfam" id="PF01571"/>
    </source>
</evidence>
<keyword evidence="4" id="KW-0670">Pyruvate</keyword>
<dbReference type="Gene3D" id="2.40.30.110">
    <property type="entry name" value="Aminomethyltransferase beta-barrel domains"/>
    <property type="match status" value="1"/>
</dbReference>
<dbReference type="Pfam" id="PF01571">
    <property type="entry name" value="GCV_T"/>
    <property type="match status" value="1"/>
</dbReference>
<dbReference type="Pfam" id="PF08669">
    <property type="entry name" value="GCV_T_C"/>
    <property type="match status" value="1"/>
</dbReference>
<dbReference type="Proteomes" id="UP000233556">
    <property type="component" value="Unassembled WGS sequence"/>
</dbReference>
<dbReference type="SUPFAM" id="SSF103025">
    <property type="entry name" value="Folate-binding domain"/>
    <property type="match status" value="1"/>
</dbReference>
<organism evidence="4 5">
    <name type="scientific">Limosa lapponica baueri</name>
    <dbReference type="NCBI Taxonomy" id="1758121"/>
    <lineage>
        <taxon>Eukaryota</taxon>
        <taxon>Metazoa</taxon>
        <taxon>Chordata</taxon>
        <taxon>Craniata</taxon>
        <taxon>Vertebrata</taxon>
        <taxon>Euteleostomi</taxon>
        <taxon>Archelosauria</taxon>
        <taxon>Archosauria</taxon>
        <taxon>Dinosauria</taxon>
        <taxon>Saurischia</taxon>
        <taxon>Theropoda</taxon>
        <taxon>Coelurosauria</taxon>
        <taxon>Aves</taxon>
        <taxon>Neognathae</taxon>
        <taxon>Neoaves</taxon>
        <taxon>Charadriiformes</taxon>
        <taxon>Scolopacidae</taxon>
        <taxon>Limosa</taxon>
    </lineage>
</organism>
<evidence type="ECO:0000259" key="3">
    <source>
        <dbReference type="Pfam" id="PF08669"/>
    </source>
</evidence>
<evidence type="ECO:0000256" key="1">
    <source>
        <dbReference type="ARBA" id="ARBA00008609"/>
    </source>
</evidence>
<dbReference type="AlphaFoldDB" id="A0A2I0T5Y1"/>
<evidence type="ECO:0000313" key="4">
    <source>
        <dbReference type="EMBL" id="PKU29204.1"/>
    </source>
</evidence>
<dbReference type="GO" id="GO:0005739">
    <property type="term" value="C:mitochondrion"/>
    <property type="evidence" value="ECO:0007669"/>
    <property type="project" value="TreeGrafter"/>
</dbReference>
<dbReference type="FunFam" id="2.40.30.110:FF:000004">
    <property type="entry name" value="Pyruvate dehydrogenase phosphatase regulatory subunit, mitochondrial"/>
    <property type="match status" value="1"/>
</dbReference>
<reference evidence="5" key="2">
    <citation type="submission" date="2017-12" db="EMBL/GenBank/DDBJ databases">
        <title>Genome sequence of the Bar-tailed Godwit (Limosa lapponica baueri).</title>
        <authorList>
            <person name="Lima N.C.B."/>
            <person name="Parody-Merino A.M."/>
            <person name="Battley P.F."/>
            <person name="Fidler A.E."/>
            <person name="Prosdocimi F."/>
        </authorList>
    </citation>
    <scope>NUCLEOTIDE SEQUENCE [LARGE SCALE GENOMIC DNA]</scope>
</reference>
<dbReference type="PANTHER" id="PTHR43757">
    <property type="entry name" value="AMINOMETHYLTRANSFERASE"/>
    <property type="match status" value="1"/>
</dbReference>
<dbReference type="InterPro" id="IPR006222">
    <property type="entry name" value="GCVT_N"/>
</dbReference>
<feature type="domain" description="Aminomethyltransferase C-terminal" evidence="3">
    <location>
        <begin position="145"/>
        <end position="238"/>
    </location>
</feature>
<evidence type="ECO:0000313" key="5">
    <source>
        <dbReference type="Proteomes" id="UP000233556"/>
    </source>
</evidence>
<accession>A0A2I0T5Y1</accession>
<keyword evidence="5" id="KW-1185">Reference proteome</keyword>
<dbReference type="InterPro" id="IPR013977">
    <property type="entry name" value="GcvT_C"/>
</dbReference>
<dbReference type="EMBL" id="KZ517788">
    <property type="protein sequence ID" value="PKU29204.1"/>
    <property type="molecule type" value="Genomic_DNA"/>
</dbReference>
<dbReference type="InterPro" id="IPR027266">
    <property type="entry name" value="TrmE/GcvT-like"/>
</dbReference>
<dbReference type="PANTHER" id="PTHR43757:SF15">
    <property type="entry name" value="PYRUVATE DEHYDROGENASE PHOSPHATASE REGULATORY SUBUNIT, MITOCHONDRIAL-LIKE"/>
    <property type="match status" value="1"/>
</dbReference>
<dbReference type="InterPro" id="IPR028896">
    <property type="entry name" value="GcvT/YgfZ/DmdA"/>
</dbReference>
<name>A0A2I0T5Y1_LIMLA</name>
<gene>
    <name evidence="4" type="ORF">llap_20492</name>
</gene>
<comment type="similarity">
    <text evidence="1">Belongs to the GcvT family.</text>
</comment>
<proteinExistence type="inferred from homology"/>
<dbReference type="InterPro" id="IPR029043">
    <property type="entry name" value="GcvT/YgfZ_C"/>
</dbReference>
<reference evidence="5" key="1">
    <citation type="submission" date="2017-11" db="EMBL/GenBank/DDBJ databases">
        <authorList>
            <person name="Lima N.C."/>
            <person name="Parody-Merino A.M."/>
            <person name="Battley P.F."/>
            <person name="Fidler A.E."/>
            <person name="Prosdocimi F."/>
        </authorList>
    </citation>
    <scope>NUCLEOTIDE SEQUENCE [LARGE SCALE GENOMIC DNA]</scope>
</reference>
<feature type="domain" description="GCVT N-terminal" evidence="2">
    <location>
        <begin position="54"/>
        <end position="135"/>
    </location>
</feature>
<dbReference type="SUPFAM" id="SSF101790">
    <property type="entry name" value="Aminomethyltransferase beta-barrel domain"/>
    <property type="match status" value="1"/>
</dbReference>